<proteinExistence type="predicted"/>
<evidence type="ECO:0000313" key="1">
    <source>
        <dbReference type="EMBL" id="KAF9680830.1"/>
    </source>
</evidence>
<dbReference type="Proteomes" id="UP000657918">
    <property type="component" value="Unassembled WGS sequence"/>
</dbReference>
<accession>A0A835K505</accession>
<keyword evidence="2" id="KW-1185">Reference proteome</keyword>
<dbReference type="AlphaFoldDB" id="A0A835K505"/>
<protein>
    <submittedName>
        <fullName evidence="1">Uncharacterized protein</fullName>
    </submittedName>
</protein>
<organism evidence="1 2">
    <name type="scientific">Salix dunnii</name>
    <dbReference type="NCBI Taxonomy" id="1413687"/>
    <lineage>
        <taxon>Eukaryota</taxon>
        <taxon>Viridiplantae</taxon>
        <taxon>Streptophyta</taxon>
        <taxon>Embryophyta</taxon>
        <taxon>Tracheophyta</taxon>
        <taxon>Spermatophyta</taxon>
        <taxon>Magnoliopsida</taxon>
        <taxon>eudicotyledons</taxon>
        <taxon>Gunneridae</taxon>
        <taxon>Pentapetalae</taxon>
        <taxon>rosids</taxon>
        <taxon>fabids</taxon>
        <taxon>Malpighiales</taxon>
        <taxon>Salicaceae</taxon>
        <taxon>Saliceae</taxon>
        <taxon>Salix</taxon>
    </lineage>
</organism>
<gene>
    <name evidence="1" type="ORF">SADUNF_Sadunf06G0162200</name>
</gene>
<reference evidence="1 2" key="1">
    <citation type="submission" date="2020-10" db="EMBL/GenBank/DDBJ databases">
        <title>Plant Genome Project.</title>
        <authorList>
            <person name="Zhang R.-G."/>
        </authorList>
    </citation>
    <scope>NUCLEOTIDE SEQUENCE [LARGE SCALE GENOMIC DNA]</scope>
    <source>
        <strain evidence="1">FAFU-HL-1</strain>
        <tissue evidence="1">Leaf</tissue>
    </source>
</reference>
<name>A0A835K505_9ROSI</name>
<comment type="caution">
    <text evidence="1">The sequence shown here is derived from an EMBL/GenBank/DDBJ whole genome shotgun (WGS) entry which is preliminary data.</text>
</comment>
<sequence>MQDASSAMKFRNQMFQGISQICHDLSGEVKLETKGTIIDKSLSVSPKHQNLTTAWASGVERITWNSASGWLFANEGSKKEEEDCLLAWPQVSLFMVYYTIQVEDLNWELNDKGIDDEFCCVWTKSIDIKPQKTVYERKSDTTRHFIGESGQQLLLTSLYSSAKDGKP</sequence>
<dbReference type="EMBL" id="JADGMS010000006">
    <property type="protein sequence ID" value="KAF9680830.1"/>
    <property type="molecule type" value="Genomic_DNA"/>
</dbReference>
<evidence type="ECO:0000313" key="2">
    <source>
        <dbReference type="Proteomes" id="UP000657918"/>
    </source>
</evidence>